<feature type="compositionally biased region" description="Polar residues" evidence="5">
    <location>
        <begin position="622"/>
        <end position="638"/>
    </location>
</feature>
<dbReference type="GeneID" id="104743142"/>
<keyword evidence="1" id="KW-0479">Metal-binding</keyword>
<protein>
    <submittedName>
        <fullName evidence="8">Uncharacterized protein LOC104743142</fullName>
    </submittedName>
</protein>
<accession>A0ABM0VXJ6</accession>
<name>A0ABM0VXJ6_CAMSA</name>
<proteinExistence type="predicted"/>
<keyword evidence="2 4" id="KW-0863">Zinc-finger</keyword>
<dbReference type="SMART" id="SM00575">
    <property type="entry name" value="ZnF_PMZ"/>
    <property type="match status" value="1"/>
</dbReference>
<reference evidence="7" key="1">
    <citation type="journal article" date="2014" name="Nat. Commun.">
        <title>The emerging biofuel crop Camelina sativa retains a highly undifferentiated hexaploid genome structure.</title>
        <authorList>
            <person name="Kagale S."/>
            <person name="Koh C."/>
            <person name="Nixon J."/>
            <person name="Bollina V."/>
            <person name="Clarke W.E."/>
            <person name="Tuteja R."/>
            <person name="Spillane C."/>
            <person name="Robinson S.J."/>
            <person name="Links M.G."/>
            <person name="Clarke C."/>
            <person name="Higgins E.E."/>
            <person name="Huebert T."/>
            <person name="Sharpe A.G."/>
            <person name="Parkin I.A."/>
        </authorList>
    </citation>
    <scope>NUCLEOTIDE SEQUENCE [LARGE SCALE GENOMIC DNA]</scope>
    <source>
        <strain evidence="7">cv. DH55</strain>
    </source>
</reference>
<feature type="compositionally biased region" description="Basic residues" evidence="5">
    <location>
        <begin position="575"/>
        <end position="596"/>
    </location>
</feature>
<feature type="region of interest" description="Disordered" evidence="5">
    <location>
        <begin position="560"/>
        <end position="596"/>
    </location>
</feature>
<evidence type="ECO:0000256" key="1">
    <source>
        <dbReference type="ARBA" id="ARBA00022723"/>
    </source>
</evidence>
<gene>
    <name evidence="8" type="primary">LOC104743142</name>
</gene>
<feature type="region of interest" description="Disordered" evidence="5">
    <location>
        <begin position="615"/>
        <end position="638"/>
    </location>
</feature>
<evidence type="ECO:0000256" key="2">
    <source>
        <dbReference type="ARBA" id="ARBA00022771"/>
    </source>
</evidence>
<dbReference type="PANTHER" id="PTHR31973:SF187">
    <property type="entry name" value="MUTATOR TRANSPOSASE MUDRA PROTEIN"/>
    <property type="match status" value="1"/>
</dbReference>
<dbReference type="Pfam" id="PF04434">
    <property type="entry name" value="SWIM"/>
    <property type="match status" value="1"/>
</dbReference>
<dbReference type="InterPro" id="IPR007527">
    <property type="entry name" value="Znf_SWIM"/>
</dbReference>
<evidence type="ECO:0000256" key="5">
    <source>
        <dbReference type="SAM" id="MobiDB-lite"/>
    </source>
</evidence>
<keyword evidence="3" id="KW-0862">Zinc</keyword>
<dbReference type="InterPro" id="IPR006564">
    <property type="entry name" value="Znf_PMZ"/>
</dbReference>
<dbReference type="PANTHER" id="PTHR31973">
    <property type="entry name" value="POLYPROTEIN, PUTATIVE-RELATED"/>
    <property type="match status" value="1"/>
</dbReference>
<evidence type="ECO:0000259" key="6">
    <source>
        <dbReference type="PROSITE" id="PS50966"/>
    </source>
</evidence>
<dbReference type="Pfam" id="PF10551">
    <property type="entry name" value="MULE"/>
    <property type="match status" value="1"/>
</dbReference>
<organism evidence="7 8">
    <name type="scientific">Camelina sativa</name>
    <name type="common">False flax</name>
    <name type="synonym">Myagrum sativum</name>
    <dbReference type="NCBI Taxonomy" id="90675"/>
    <lineage>
        <taxon>Eukaryota</taxon>
        <taxon>Viridiplantae</taxon>
        <taxon>Streptophyta</taxon>
        <taxon>Embryophyta</taxon>
        <taxon>Tracheophyta</taxon>
        <taxon>Spermatophyta</taxon>
        <taxon>Magnoliopsida</taxon>
        <taxon>eudicotyledons</taxon>
        <taxon>Gunneridae</taxon>
        <taxon>Pentapetalae</taxon>
        <taxon>rosids</taxon>
        <taxon>malvids</taxon>
        <taxon>Brassicales</taxon>
        <taxon>Brassicaceae</taxon>
        <taxon>Camelineae</taxon>
        <taxon>Camelina</taxon>
    </lineage>
</organism>
<dbReference type="InterPro" id="IPR018289">
    <property type="entry name" value="MULE_transposase_dom"/>
</dbReference>
<dbReference type="Proteomes" id="UP000694864">
    <property type="component" value="Chromosome 14"/>
</dbReference>
<keyword evidence="7" id="KW-1185">Reference proteome</keyword>
<dbReference type="PROSITE" id="PS50966">
    <property type="entry name" value="ZF_SWIM"/>
    <property type="match status" value="1"/>
</dbReference>
<evidence type="ECO:0000313" key="7">
    <source>
        <dbReference type="Proteomes" id="UP000694864"/>
    </source>
</evidence>
<evidence type="ECO:0000256" key="4">
    <source>
        <dbReference type="PROSITE-ProRule" id="PRU00325"/>
    </source>
</evidence>
<dbReference type="RefSeq" id="XP_010462557.1">
    <property type="nucleotide sequence ID" value="XM_010464255.1"/>
</dbReference>
<feature type="domain" description="SWIM-type" evidence="6">
    <location>
        <begin position="480"/>
        <end position="521"/>
    </location>
</feature>
<evidence type="ECO:0000313" key="8">
    <source>
        <dbReference type="RefSeq" id="XP_010462557.1"/>
    </source>
</evidence>
<evidence type="ECO:0000256" key="3">
    <source>
        <dbReference type="ARBA" id="ARBA00022833"/>
    </source>
</evidence>
<sequence>MTLIPVTTPPIGVDFDEEAADRDEFHMDKLATDFTETEELIRHNVYPESDDEAEESVRSDAARRGCGIVRGDGSMYKRSLYNGITFKECVLDYALASRCNLKQYRYDRDRIGFKCVGAKGKCMWKVYAASLHNDSMWRITLYMNKHICVPNGECEMFKVQVIARLFLDKIREEPEYYMPLKMEQTIMEKWKISVTRGQCQAARRKDLGWIELEYDTQFERLRDYGAEILEANQGSVVEIDTVKNDAGQDVFKRFYVCFDVLRRTWKKSCRPLIGVDGCFLKEKIKGQLLVALGRDADNAIYPIAWCVVQVENTDNWSWFVNRLKIDLELGDGDGYIMVSDRQKGLIKAVELELPKIEHRKCVRHIYGNLKKNHLNKKRLKKLFWDLAWCYNRHSTRLTAIVRMLKKTLSSPSIIQSTRQEKPFVAMLEAVRRLAMVRIAKRSELSHSHEGICTSYVKRFLAEEHKAASQCFVYPSTNGAYEVYLGYDKHIVCLNERTCTCMKFQICGIPCEHAYELIMKKTLEAEDYVCQWFRTFKWRENYTDGIVPQRGPRYWPCTGGETVCPPPRPNDEKVDKKRKKGAHKSPTKKQPKQKKRIMHCGICGAADHNCKYHEKTKKKNTTHDGTQVESSQGCMTQEK</sequence>
<reference evidence="8" key="2">
    <citation type="submission" date="2025-08" db="UniProtKB">
        <authorList>
            <consortium name="RefSeq"/>
        </authorList>
    </citation>
    <scope>IDENTIFICATION</scope>
    <source>
        <tissue evidence="8">Leaf</tissue>
    </source>
</reference>